<dbReference type="PROSITE" id="PS50883">
    <property type="entry name" value="EAL"/>
    <property type="match status" value="1"/>
</dbReference>
<gene>
    <name evidence="5" type="ORF">NEA10_11050</name>
</gene>
<dbReference type="InterPro" id="IPR000014">
    <property type="entry name" value="PAS"/>
</dbReference>
<keyword evidence="1" id="KW-1133">Transmembrane helix</keyword>
<organism evidence="5 6">
    <name type="scientific">Phormidium yuhuli AB48</name>
    <dbReference type="NCBI Taxonomy" id="2940671"/>
    <lineage>
        <taxon>Bacteria</taxon>
        <taxon>Bacillati</taxon>
        <taxon>Cyanobacteriota</taxon>
        <taxon>Cyanophyceae</taxon>
        <taxon>Oscillatoriophycideae</taxon>
        <taxon>Oscillatoriales</taxon>
        <taxon>Oscillatoriaceae</taxon>
        <taxon>Phormidium</taxon>
        <taxon>Phormidium yuhuli</taxon>
    </lineage>
</organism>
<keyword evidence="1" id="KW-0812">Transmembrane</keyword>
<dbReference type="SMART" id="SM00091">
    <property type="entry name" value="PAS"/>
    <property type="match status" value="2"/>
</dbReference>
<reference evidence="5" key="1">
    <citation type="submission" date="2022-06" db="EMBL/GenBank/DDBJ databases">
        <title>Genome sequence of Phormidium yuhuli AB48 isolated from an industrial photobioreactor environment.</title>
        <authorList>
            <person name="Qiu Y."/>
            <person name="Noonan A.J.C."/>
            <person name="Dofher K."/>
            <person name="Koch M."/>
            <person name="Kieft B."/>
            <person name="Lin X."/>
            <person name="Ziels R.M."/>
            <person name="Hallam S.J."/>
        </authorList>
    </citation>
    <scope>NUCLEOTIDE SEQUENCE</scope>
    <source>
        <strain evidence="5">AB48</strain>
    </source>
</reference>
<dbReference type="NCBIfam" id="TIGR00229">
    <property type="entry name" value="sensory_box"/>
    <property type="match status" value="2"/>
</dbReference>
<dbReference type="Gene3D" id="3.30.450.20">
    <property type="entry name" value="PAS domain"/>
    <property type="match status" value="2"/>
</dbReference>
<dbReference type="SMART" id="SM00052">
    <property type="entry name" value="EAL"/>
    <property type="match status" value="1"/>
</dbReference>
<evidence type="ECO:0000256" key="1">
    <source>
        <dbReference type="SAM" id="Phobius"/>
    </source>
</evidence>
<dbReference type="Pfam" id="PF00990">
    <property type="entry name" value="GGDEF"/>
    <property type="match status" value="1"/>
</dbReference>
<dbReference type="PROSITE" id="PS50112">
    <property type="entry name" value="PAS"/>
    <property type="match status" value="2"/>
</dbReference>
<dbReference type="Gene3D" id="3.20.20.450">
    <property type="entry name" value="EAL domain"/>
    <property type="match status" value="1"/>
</dbReference>
<dbReference type="CDD" id="cd01948">
    <property type="entry name" value="EAL"/>
    <property type="match status" value="1"/>
</dbReference>
<feature type="domain" description="GGDEF" evidence="4">
    <location>
        <begin position="369"/>
        <end position="499"/>
    </location>
</feature>
<dbReference type="Pfam" id="PF00563">
    <property type="entry name" value="EAL"/>
    <property type="match status" value="1"/>
</dbReference>
<dbReference type="SUPFAM" id="SSF55073">
    <property type="entry name" value="Nucleotide cyclase"/>
    <property type="match status" value="1"/>
</dbReference>
<dbReference type="InterPro" id="IPR035919">
    <property type="entry name" value="EAL_sf"/>
</dbReference>
<feature type="domain" description="EAL" evidence="3">
    <location>
        <begin position="508"/>
        <end position="763"/>
    </location>
</feature>
<dbReference type="CDD" id="cd01949">
    <property type="entry name" value="GGDEF"/>
    <property type="match status" value="1"/>
</dbReference>
<accession>A0ABY5AJP5</accession>
<keyword evidence="1" id="KW-0472">Membrane</keyword>
<evidence type="ECO:0000313" key="6">
    <source>
        <dbReference type="Proteomes" id="UP001056708"/>
    </source>
</evidence>
<dbReference type="Proteomes" id="UP001056708">
    <property type="component" value="Chromosome"/>
</dbReference>
<dbReference type="InterPro" id="IPR001633">
    <property type="entry name" value="EAL_dom"/>
</dbReference>
<dbReference type="Pfam" id="PF13188">
    <property type="entry name" value="PAS_8"/>
    <property type="match status" value="1"/>
</dbReference>
<dbReference type="SMART" id="SM00267">
    <property type="entry name" value="GGDEF"/>
    <property type="match status" value="1"/>
</dbReference>
<dbReference type="InterPro" id="IPR043128">
    <property type="entry name" value="Rev_trsase/Diguanyl_cyclase"/>
</dbReference>
<dbReference type="PROSITE" id="PS50887">
    <property type="entry name" value="GGDEF"/>
    <property type="match status" value="1"/>
</dbReference>
<dbReference type="PANTHER" id="PTHR44757">
    <property type="entry name" value="DIGUANYLATE CYCLASE DGCP"/>
    <property type="match status" value="1"/>
</dbReference>
<dbReference type="InterPro" id="IPR035965">
    <property type="entry name" value="PAS-like_dom_sf"/>
</dbReference>
<dbReference type="RefSeq" id="WP_252659898.1">
    <property type="nucleotide sequence ID" value="NZ_CP098611.1"/>
</dbReference>
<dbReference type="InterPro" id="IPR000160">
    <property type="entry name" value="GGDEF_dom"/>
</dbReference>
<protein>
    <submittedName>
        <fullName evidence="5">EAL domain-containing protein</fullName>
    </submittedName>
</protein>
<sequence length="764" mass="85860">MKLEPLSSTRFAAQITVLYAVIGSLWIVLSDYLVALTLVDFPNQLSRVQTLKGWGFVLVTSCCLYLLLRRGARSLQKSYSLLETILESTTDAIFAKNLAGEYVVANTAAAEMTGIPIQQMLGAKDEDLFEVQLAQQLREHDRLSLASGIRQERETCLKPDYLNPAPEDDDDKTAQIYLTSKDVWYDPYGRPIGVIGVSRNITEAKRAYDALAASEERYRSLFACHPQPMWIYDQESLQFLAVNPAAIAHYGYSEAEFLSMTIEDIRPAEDIPSLLDNLQHKPKGYIASGVRRHLKKDGSVIAVDITTHDVDFEGRPAQVILANDITERLQVQAQLERYAFTDTLTGLLNRTGFSHNLQQAIARNRNESYPFTLLYLSLDGFTRLKFSLGHRVARQLLIEAASRLKACFPGAIAARLEDNEFVLRLGHQVDSVDAVVGRLRERLSSIYRLNNHDVFSDCSIGVVRSNLGYCDAEEYLQAGDTAMYQARSALPHKYVIFSQQLRDAALNRMELDAALRRALERQEFEVYYQPFIDLASGQCLGFEALVRWQHPQRGLVPPGQFIPLMEETGLVVPLGKWVLQEACQQLKSWQTQLKQPQLTMSVNVAALQLTQPGFLEVLDDVLRTTGIAPPCLKLEITETTLMQNTETIRGSLDEIKARGINLSIDDFGTGYSSLSYLHLFSFTVLKLDRSFVTQLESSSKSIEIVRHIARLAQNLNLALVAEGIETQQQLVLLQQLEFQEGQGYLFSAPLPASTAHQWLRDRIS</sequence>
<evidence type="ECO:0000259" key="3">
    <source>
        <dbReference type="PROSITE" id="PS50883"/>
    </source>
</evidence>
<dbReference type="InterPro" id="IPR013656">
    <property type="entry name" value="PAS_4"/>
</dbReference>
<dbReference type="Pfam" id="PF08448">
    <property type="entry name" value="PAS_4"/>
    <property type="match status" value="1"/>
</dbReference>
<dbReference type="CDD" id="cd00130">
    <property type="entry name" value="PAS"/>
    <property type="match status" value="1"/>
</dbReference>
<keyword evidence="6" id="KW-1185">Reference proteome</keyword>
<evidence type="ECO:0000259" key="2">
    <source>
        <dbReference type="PROSITE" id="PS50112"/>
    </source>
</evidence>
<dbReference type="NCBIfam" id="TIGR00254">
    <property type="entry name" value="GGDEF"/>
    <property type="match status" value="1"/>
</dbReference>
<dbReference type="PANTHER" id="PTHR44757:SF2">
    <property type="entry name" value="BIOFILM ARCHITECTURE MAINTENANCE PROTEIN MBAA"/>
    <property type="match status" value="1"/>
</dbReference>
<evidence type="ECO:0000313" key="5">
    <source>
        <dbReference type="EMBL" id="USR89430.1"/>
    </source>
</evidence>
<name>A0ABY5AJP5_9CYAN</name>
<dbReference type="InterPro" id="IPR052155">
    <property type="entry name" value="Biofilm_reg_signaling"/>
</dbReference>
<dbReference type="SUPFAM" id="SSF55785">
    <property type="entry name" value="PYP-like sensor domain (PAS domain)"/>
    <property type="match status" value="2"/>
</dbReference>
<feature type="transmembrane region" description="Helical" evidence="1">
    <location>
        <begin position="12"/>
        <end position="39"/>
    </location>
</feature>
<feature type="domain" description="PAS" evidence="2">
    <location>
        <begin position="214"/>
        <end position="285"/>
    </location>
</feature>
<feature type="transmembrane region" description="Helical" evidence="1">
    <location>
        <begin position="51"/>
        <end position="68"/>
    </location>
</feature>
<dbReference type="SUPFAM" id="SSF141868">
    <property type="entry name" value="EAL domain-like"/>
    <property type="match status" value="1"/>
</dbReference>
<dbReference type="InterPro" id="IPR029787">
    <property type="entry name" value="Nucleotide_cyclase"/>
</dbReference>
<feature type="domain" description="PAS" evidence="2">
    <location>
        <begin position="78"/>
        <end position="148"/>
    </location>
</feature>
<dbReference type="Gene3D" id="3.30.70.270">
    <property type="match status" value="1"/>
</dbReference>
<evidence type="ECO:0000259" key="4">
    <source>
        <dbReference type="PROSITE" id="PS50887"/>
    </source>
</evidence>
<dbReference type="EMBL" id="CP098611">
    <property type="protein sequence ID" value="USR89430.1"/>
    <property type="molecule type" value="Genomic_DNA"/>
</dbReference>
<proteinExistence type="predicted"/>